<evidence type="ECO:0000313" key="1">
    <source>
        <dbReference type="EMBL" id="EAP71817.1"/>
    </source>
</evidence>
<evidence type="ECO:0008006" key="3">
    <source>
        <dbReference type="Google" id="ProtNLM"/>
    </source>
</evidence>
<dbReference type="EMBL" id="AAKL01000042">
    <property type="protein sequence ID" value="EAP71817.1"/>
    <property type="molecule type" value="Genomic_DNA"/>
</dbReference>
<proteinExistence type="predicted"/>
<organism evidence="1 2">
    <name type="scientific">Ralstonia solanacearum (strain UW551)</name>
    <dbReference type="NCBI Taxonomy" id="342110"/>
    <lineage>
        <taxon>Bacteria</taxon>
        <taxon>Pseudomonadati</taxon>
        <taxon>Pseudomonadota</taxon>
        <taxon>Betaproteobacteria</taxon>
        <taxon>Burkholderiales</taxon>
        <taxon>Burkholderiaceae</taxon>
        <taxon>Ralstonia</taxon>
        <taxon>Ralstonia solanacearum species complex</taxon>
    </lineage>
</organism>
<evidence type="ECO:0000313" key="2">
    <source>
        <dbReference type="Proteomes" id="UP000005933"/>
    </source>
</evidence>
<protein>
    <recommendedName>
        <fullName evidence="3">DUF2383 domain-containing protein</fullName>
    </recommendedName>
</protein>
<sequence>MRCRCRRPISRRAKAARALPKWPSAFLGHARPRCRPRAHKRRIRDSRPGRPARFPVYRLRHAARCLRQSWALHRFAPRMRLIVVRSQRSFPIRQEPLMQTQKLRQRFEHAEHTIAELAHTCATHDNVPDALKQSIQQLDEQARQCHARLEGANDEQTFVEAIGKLEAASDRAKMACQQAGKIDHTVQTAVMRTHAELSQLKHRLH</sequence>
<reference evidence="1 2" key="1">
    <citation type="journal article" date="2006" name="Mol. Plant Microbe Interact.">
        <title>Identification of open reading frames unique to a select agent: Ralstonia solanacearum race 3 biovar 2.</title>
        <authorList>
            <person name="Gabriel D.W."/>
            <person name="Allen C."/>
            <person name="Schell M."/>
            <person name="Denny T.P."/>
            <person name="Greenberg J.T."/>
            <person name="Duan Y.P."/>
            <person name="Flores-Cruz Z."/>
            <person name="Huang Q."/>
            <person name="Clifford J.M."/>
            <person name="Presting G."/>
            <person name="Gonzalez E.T."/>
            <person name="Reddy J."/>
            <person name="Elphinstone J."/>
            <person name="Swanson J."/>
            <person name="Yao J."/>
            <person name="Mulholland V."/>
            <person name="Liu L."/>
            <person name="Farmerie W."/>
            <person name="Patnaikuni M."/>
            <person name="Balogh B."/>
            <person name="Norman D."/>
            <person name="Alvarez A."/>
            <person name="Castillo J.A."/>
            <person name="Jones J."/>
            <person name="Saddler G."/>
            <person name="Walunas T."/>
            <person name="Zhukov A."/>
            <person name="Mikhailova N."/>
        </authorList>
    </citation>
    <scope>NUCLEOTIDE SEQUENCE [LARGE SCALE GENOMIC DNA]</scope>
    <source>
        <strain evidence="1 2">UW551</strain>
    </source>
</reference>
<dbReference type="AlphaFoldDB" id="A0AB33VCM7"/>
<comment type="caution">
    <text evidence="1">The sequence shown here is derived from an EMBL/GenBank/DDBJ whole genome shotgun (WGS) entry which is preliminary data.</text>
</comment>
<dbReference type="Proteomes" id="UP000005933">
    <property type="component" value="Unassembled WGS sequence"/>
</dbReference>
<gene>
    <name evidence="1" type="ORF">RRSL_01417</name>
</gene>
<name>A0AB33VCM7_RALSU</name>
<accession>A0AB33VCM7</accession>